<gene>
    <name evidence="3" type="ORF">Q8A49_29530</name>
</gene>
<proteinExistence type="predicted"/>
<comment type="caution">
    <text evidence="3">The sequence shown here is derived from an EMBL/GenBank/DDBJ whole genome shotgun (WGS) entry which is preliminary data.</text>
</comment>
<dbReference type="PANTHER" id="PTHR43767">
    <property type="entry name" value="LONG-CHAIN-FATTY-ACID--COA LIGASE"/>
    <property type="match status" value="1"/>
</dbReference>
<dbReference type="Gene3D" id="3.30.300.30">
    <property type="match status" value="1"/>
</dbReference>
<dbReference type="InterPro" id="IPR042099">
    <property type="entry name" value="ANL_N_sf"/>
</dbReference>
<dbReference type="Gene3D" id="3.40.50.12780">
    <property type="entry name" value="N-terminal domain of ligase-like"/>
    <property type="match status" value="1"/>
</dbReference>
<dbReference type="InterPro" id="IPR020845">
    <property type="entry name" value="AMP-binding_CS"/>
</dbReference>
<evidence type="ECO:0000259" key="2">
    <source>
        <dbReference type="Pfam" id="PF13193"/>
    </source>
</evidence>
<accession>A0ABU7KZB2</accession>
<dbReference type="SUPFAM" id="SSF56801">
    <property type="entry name" value="Acetyl-CoA synthetase-like"/>
    <property type="match status" value="1"/>
</dbReference>
<name>A0ABU7KZB2_9ACTN</name>
<dbReference type="CDD" id="cd04433">
    <property type="entry name" value="AFD_class_I"/>
    <property type="match status" value="1"/>
</dbReference>
<dbReference type="PROSITE" id="PS00455">
    <property type="entry name" value="AMP_BINDING"/>
    <property type="match status" value="1"/>
</dbReference>
<feature type="domain" description="AMP-dependent synthetase/ligase" evidence="1">
    <location>
        <begin position="10"/>
        <end position="367"/>
    </location>
</feature>
<dbReference type="InterPro" id="IPR025110">
    <property type="entry name" value="AMP-bd_C"/>
</dbReference>
<dbReference type="InterPro" id="IPR050237">
    <property type="entry name" value="ATP-dep_AMP-bd_enzyme"/>
</dbReference>
<sequence>MTMTVLEALAADRDRVAFLDGRGEVTAGEALDLVYRVARALLDGGLGPGRTAVLLGPVSTRLYVVSHAVELVGAAQMDVPAALPPGERARLVAECGATAVVADPGPVGADGPGAAAGLPGVRLWTLAPSEAGKDLFEACRRHSALPFGSLARPGDPRSIGLTSGSTGPSKAVVRRFRSAPGSNASWLARLLAGADGPVRTLLTDRLVGPIRALGDATVITGGRVASLADCEPDSLRAAVREHGITHTAIPATYLRPLLDHPDTADADLASLRCVVTGGGPVSPALLRRATARLGPVVHCSYGQTEAGHIAWLAPEDYADGSGEAVRSCGRPIPGVRVEVRDPAGRALGMNERGRVWVRTPLLMDEYLGRPEETARVLRDGWLDTGDVGRLGERGLLTLLGRASGAVVVGGETVFAAEVDALLQEHPHVLDAAAFDVRGEGGVTLHAAVVAAPGAEPAESELRELVRGRLGQNHVPSSVMFVPRIPQTPAYKVCRETLRSWHASPPAPAG</sequence>
<evidence type="ECO:0000313" key="3">
    <source>
        <dbReference type="EMBL" id="MEE2054646.1"/>
    </source>
</evidence>
<dbReference type="EMBL" id="JAUUCC010000122">
    <property type="protein sequence ID" value="MEE2054646.1"/>
    <property type="molecule type" value="Genomic_DNA"/>
</dbReference>
<dbReference type="Pfam" id="PF00501">
    <property type="entry name" value="AMP-binding"/>
    <property type="match status" value="1"/>
</dbReference>
<dbReference type="InterPro" id="IPR045851">
    <property type="entry name" value="AMP-bd_C_sf"/>
</dbReference>
<dbReference type="InterPro" id="IPR000873">
    <property type="entry name" value="AMP-dep_synth/lig_dom"/>
</dbReference>
<feature type="domain" description="AMP-binding enzyme C-terminal" evidence="2">
    <location>
        <begin position="417"/>
        <end position="489"/>
    </location>
</feature>
<dbReference type="Proteomes" id="UP001348641">
    <property type="component" value="Unassembled WGS sequence"/>
</dbReference>
<dbReference type="Pfam" id="PF13193">
    <property type="entry name" value="AMP-binding_C"/>
    <property type="match status" value="1"/>
</dbReference>
<reference evidence="3 4" key="1">
    <citation type="submission" date="2023-07" db="EMBL/GenBank/DDBJ databases">
        <authorList>
            <person name="Girao M."/>
            <person name="Carvalho M.F."/>
        </authorList>
    </citation>
    <scope>NUCLEOTIDE SEQUENCE [LARGE SCALE GENOMIC DNA]</scope>
    <source>
        <strain evidence="3 4">66/93</strain>
    </source>
</reference>
<evidence type="ECO:0000259" key="1">
    <source>
        <dbReference type="Pfam" id="PF00501"/>
    </source>
</evidence>
<organism evidence="3 4">
    <name type="scientific">Nocardiopsis tropica</name>
    <dbReference type="NCBI Taxonomy" id="109330"/>
    <lineage>
        <taxon>Bacteria</taxon>
        <taxon>Bacillati</taxon>
        <taxon>Actinomycetota</taxon>
        <taxon>Actinomycetes</taxon>
        <taxon>Streptosporangiales</taxon>
        <taxon>Nocardiopsidaceae</taxon>
        <taxon>Nocardiopsis</taxon>
    </lineage>
</organism>
<dbReference type="RefSeq" id="WP_330161475.1">
    <property type="nucleotide sequence ID" value="NZ_BAAAJA010000009.1"/>
</dbReference>
<evidence type="ECO:0000313" key="4">
    <source>
        <dbReference type="Proteomes" id="UP001348641"/>
    </source>
</evidence>
<protein>
    <submittedName>
        <fullName evidence="3">AMP-binding protein</fullName>
    </submittedName>
</protein>
<dbReference type="PANTHER" id="PTHR43767:SF1">
    <property type="entry name" value="NONRIBOSOMAL PEPTIDE SYNTHASE PES1 (EUROFUNG)-RELATED"/>
    <property type="match status" value="1"/>
</dbReference>